<feature type="active site" description="Proton acceptor" evidence="1">
    <location>
        <position position="134"/>
    </location>
</feature>
<dbReference type="Gene3D" id="2.160.10.10">
    <property type="entry name" value="Hexapeptide repeat proteins"/>
    <property type="match status" value="1"/>
</dbReference>
<feature type="binding site" evidence="2">
    <location>
        <position position="164"/>
    </location>
    <ligand>
        <name>acetyl-CoA</name>
        <dbReference type="ChEBI" id="CHEBI:57288"/>
    </ligand>
</feature>
<protein>
    <submittedName>
        <fullName evidence="4">Acetyltransferase</fullName>
    </submittedName>
</protein>
<dbReference type="InterPro" id="IPR011004">
    <property type="entry name" value="Trimer_LpxA-like_sf"/>
</dbReference>
<dbReference type="InterPro" id="IPR001451">
    <property type="entry name" value="Hexapep"/>
</dbReference>
<feature type="binding site" evidence="2">
    <location>
        <position position="67"/>
    </location>
    <ligand>
        <name>substrate</name>
    </ligand>
</feature>
<dbReference type="Gene3D" id="3.40.50.20">
    <property type="match status" value="1"/>
</dbReference>
<evidence type="ECO:0000313" key="5">
    <source>
        <dbReference type="Proteomes" id="UP000766246"/>
    </source>
</evidence>
<comment type="caution">
    <text evidence="4">The sequence shown here is derived from an EMBL/GenBank/DDBJ whole genome shotgun (WGS) entry which is preliminary data.</text>
</comment>
<feature type="domain" description="PglD N-terminal" evidence="3">
    <location>
        <begin position="4"/>
        <end position="79"/>
    </location>
</feature>
<dbReference type="NCBIfam" id="TIGR03570">
    <property type="entry name" value="NeuD_NnaD"/>
    <property type="match status" value="1"/>
</dbReference>
<sequence>MKSIAIMGASGHCKVVAEIALENGYDNIVFVDLNPTIDMLGEYPVADEDTDLENFINDKYDFIVGIGDAKIRRKVQEKLINKGANVVTLIHPSAVIAYDAKIGTGTVVMAGAVVNPGTTVGDGVIINTGASVDHDNMIGDYAHISVGAHTAGTVAIGDNTWLGIGAVVSNNLSICSDCVIGAGAVVVKNIIKEGTYVGVPAKKID</sequence>
<accession>A0A927U7A2</accession>
<evidence type="ECO:0000256" key="1">
    <source>
        <dbReference type="PIRSR" id="PIRSR620019-1"/>
    </source>
</evidence>
<evidence type="ECO:0000256" key="2">
    <source>
        <dbReference type="PIRSR" id="PIRSR620019-2"/>
    </source>
</evidence>
<dbReference type="PANTHER" id="PTHR43300:SF7">
    <property type="entry name" value="UDP-N-ACETYLBACILLOSAMINE N-ACETYLTRANSFERASE"/>
    <property type="match status" value="1"/>
</dbReference>
<name>A0A927U7A2_9FIRM</name>
<feature type="binding site" evidence="2">
    <location>
        <begin position="10"/>
        <end position="12"/>
    </location>
    <ligand>
        <name>substrate</name>
    </ligand>
</feature>
<dbReference type="EMBL" id="SVER01000015">
    <property type="protein sequence ID" value="MBE5919584.1"/>
    <property type="molecule type" value="Genomic_DNA"/>
</dbReference>
<dbReference type="SUPFAM" id="SSF51161">
    <property type="entry name" value="Trimeric LpxA-like enzymes"/>
    <property type="match status" value="1"/>
</dbReference>
<dbReference type="InterPro" id="IPR020019">
    <property type="entry name" value="AcTrfase_PglD-like"/>
</dbReference>
<dbReference type="AlphaFoldDB" id="A0A927U7A2"/>
<dbReference type="CDD" id="cd03360">
    <property type="entry name" value="LbH_AT_putative"/>
    <property type="match status" value="1"/>
</dbReference>
<dbReference type="InterPro" id="IPR050179">
    <property type="entry name" value="Trans_hexapeptide_repeat"/>
</dbReference>
<dbReference type="Pfam" id="PF17836">
    <property type="entry name" value="PglD_N"/>
    <property type="match status" value="1"/>
</dbReference>
<feature type="site" description="Increases basicity of active site His" evidence="1">
    <location>
        <position position="135"/>
    </location>
</feature>
<evidence type="ECO:0000313" key="4">
    <source>
        <dbReference type="EMBL" id="MBE5919584.1"/>
    </source>
</evidence>
<dbReference type="PANTHER" id="PTHR43300">
    <property type="entry name" value="ACETYLTRANSFERASE"/>
    <property type="match status" value="1"/>
</dbReference>
<proteinExistence type="predicted"/>
<reference evidence="4" key="1">
    <citation type="submission" date="2019-04" db="EMBL/GenBank/DDBJ databases">
        <title>Evolution of Biomass-Degrading Anaerobic Consortia Revealed by Metagenomics.</title>
        <authorList>
            <person name="Peng X."/>
        </authorList>
    </citation>
    <scope>NUCLEOTIDE SEQUENCE</scope>
    <source>
        <strain evidence="4">SIG311</strain>
    </source>
</reference>
<dbReference type="Pfam" id="PF00132">
    <property type="entry name" value="Hexapep"/>
    <property type="match status" value="1"/>
</dbReference>
<dbReference type="InterPro" id="IPR041561">
    <property type="entry name" value="PglD_N"/>
</dbReference>
<dbReference type="Proteomes" id="UP000766246">
    <property type="component" value="Unassembled WGS sequence"/>
</dbReference>
<organism evidence="4 5">
    <name type="scientific">Pseudobutyrivibrio ruminis</name>
    <dbReference type="NCBI Taxonomy" id="46206"/>
    <lineage>
        <taxon>Bacteria</taxon>
        <taxon>Bacillati</taxon>
        <taxon>Bacillota</taxon>
        <taxon>Clostridia</taxon>
        <taxon>Lachnospirales</taxon>
        <taxon>Lachnospiraceae</taxon>
        <taxon>Pseudobutyrivibrio</taxon>
    </lineage>
</organism>
<gene>
    <name evidence="4" type="ORF">E7272_07035</name>
</gene>
<feature type="binding site" evidence="2">
    <location>
        <position position="143"/>
    </location>
    <ligand>
        <name>acetyl-CoA</name>
        <dbReference type="ChEBI" id="CHEBI:57288"/>
    </ligand>
</feature>
<evidence type="ECO:0000259" key="3">
    <source>
        <dbReference type="Pfam" id="PF17836"/>
    </source>
</evidence>